<protein>
    <submittedName>
        <fullName evidence="1">Uncharacterized protein</fullName>
    </submittedName>
</protein>
<dbReference type="EMBL" id="BKCJ011587210">
    <property type="protein sequence ID" value="GFD42982.1"/>
    <property type="molecule type" value="Genomic_DNA"/>
</dbReference>
<name>A0A699W4X9_TANCI</name>
<reference evidence="1" key="1">
    <citation type="journal article" date="2019" name="Sci. Rep.">
        <title>Draft genome of Tanacetum cinerariifolium, the natural source of mosquito coil.</title>
        <authorList>
            <person name="Yamashiro T."/>
            <person name="Shiraishi A."/>
            <person name="Satake H."/>
            <person name="Nakayama K."/>
        </authorList>
    </citation>
    <scope>NUCLEOTIDE SEQUENCE</scope>
</reference>
<accession>A0A699W4X9</accession>
<organism evidence="1">
    <name type="scientific">Tanacetum cinerariifolium</name>
    <name type="common">Dalmatian daisy</name>
    <name type="synonym">Chrysanthemum cinerariifolium</name>
    <dbReference type="NCBI Taxonomy" id="118510"/>
    <lineage>
        <taxon>Eukaryota</taxon>
        <taxon>Viridiplantae</taxon>
        <taxon>Streptophyta</taxon>
        <taxon>Embryophyta</taxon>
        <taxon>Tracheophyta</taxon>
        <taxon>Spermatophyta</taxon>
        <taxon>Magnoliopsida</taxon>
        <taxon>eudicotyledons</taxon>
        <taxon>Gunneridae</taxon>
        <taxon>Pentapetalae</taxon>
        <taxon>asterids</taxon>
        <taxon>campanulids</taxon>
        <taxon>Asterales</taxon>
        <taxon>Asteraceae</taxon>
        <taxon>Asteroideae</taxon>
        <taxon>Anthemideae</taxon>
        <taxon>Anthemidinae</taxon>
        <taxon>Tanacetum</taxon>
    </lineage>
</organism>
<feature type="non-terminal residue" evidence="1">
    <location>
        <position position="43"/>
    </location>
</feature>
<dbReference type="AlphaFoldDB" id="A0A699W4X9"/>
<sequence>MAQALATLKSVEPKVMVQEQEASTTILAAATEVTIVVLTPRAK</sequence>
<evidence type="ECO:0000313" key="1">
    <source>
        <dbReference type="EMBL" id="GFD42982.1"/>
    </source>
</evidence>
<comment type="caution">
    <text evidence="1">The sequence shown here is derived from an EMBL/GenBank/DDBJ whole genome shotgun (WGS) entry which is preliminary data.</text>
</comment>
<proteinExistence type="predicted"/>
<gene>
    <name evidence="1" type="ORF">Tci_914951</name>
</gene>